<sequence length="169" mass="17815">MPYPVFTAGQRLTAALLSAMQVNLVRKLSDQTVSNSTTLVNATDLSIPVAANATYLVRLRASYSASTTGDVKFSWTSPSGATVQRYIIGPTSGTTDTSATTVQMRRRSGTASPAGGDGTANFSTYQEDISVQTTGTAGTLQLQFAQNTVDAANGTILRADSYIEYLRIA</sequence>
<dbReference type="RefSeq" id="WP_345431934.1">
    <property type="nucleotide sequence ID" value="NZ_BAABHK010000004.1"/>
</dbReference>
<reference evidence="2" key="1">
    <citation type="journal article" date="2019" name="Int. J. Syst. Evol. Microbiol.">
        <title>The Global Catalogue of Microorganisms (GCM) 10K type strain sequencing project: providing services to taxonomists for standard genome sequencing and annotation.</title>
        <authorList>
            <consortium name="The Broad Institute Genomics Platform"/>
            <consortium name="The Broad Institute Genome Sequencing Center for Infectious Disease"/>
            <person name="Wu L."/>
            <person name="Ma J."/>
        </authorList>
    </citation>
    <scope>NUCLEOTIDE SEQUENCE [LARGE SCALE GENOMIC DNA]</scope>
    <source>
        <strain evidence="2">JCM 17939</strain>
    </source>
</reference>
<dbReference type="EMBL" id="BAABHK010000004">
    <property type="protein sequence ID" value="GAA4626596.1"/>
    <property type="molecule type" value="Genomic_DNA"/>
</dbReference>
<proteinExistence type="predicted"/>
<organism evidence="1 2">
    <name type="scientific">Actinoallomurus vinaceus</name>
    <dbReference type="NCBI Taxonomy" id="1080074"/>
    <lineage>
        <taxon>Bacteria</taxon>
        <taxon>Bacillati</taxon>
        <taxon>Actinomycetota</taxon>
        <taxon>Actinomycetes</taxon>
        <taxon>Streptosporangiales</taxon>
        <taxon>Thermomonosporaceae</taxon>
        <taxon>Actinoallomurus</taxon>
    </lineage>
</organism>
<dbReference type="Proteomes" id="UP001501442">
    <property type="component" value="Unassembled WGS sequence"/>
</dbReference>
<keyword evidence="2" id="KW-1185">Reference proteome</keyword>
<gene>
    <name evidence="1" type="ORF">GCM10023196_035480</name>
</gene>
<protein>
    <submittedName>
        <fullName evidence="1">Uncharacterized protein</fullName>
    </submittedName>
</protein>
<accession>A0ABP8U902</accession>
<comment type="caution">
    <text evidence="1">The sequence shown here is derived from an EMBL/GenBank/DDBJ whole genome shotgun (WGS) entry which is preliminary data.</text>
</comment>
<name>A0ABP8U902_9ACTN</name>
<evidence type="ECO:0000313" key="2">
    <source>
        <dbReference type="Proteomes" id="UP001501442"/>
    </source>
</evidence>
<evidence type="ECO:0000313" key="1">
    <source>
        <dbReference type="EMBL" id="GAA4626596.1"/>
    </source>
</evidence>